<feature type="transmembrane region" description="Helical" evidence="8">
    <location>
        <begin position="36"/>
        <end position="56"/>
    </location>
</feature>
<feature type="transmembrane region" description="Helical" evidence="8">
    <location>
        <begin position="109"/>
        <end position="128"/>
    </location>
</feature>
<organism evidence="9 10">
    <name type="scientific">Roseibium denhamense</name>
    <dbReference type="NCBI Taxonomy" id="76305"/>
    <lineage>
        <taxon>Bacteria</taxon>
        <taxon>Pseudomonadati</taxon>
        <taxon>Pseudomonadota</taxon>
        <taxon>Alphaproteobacteria</taxon>
        <taxon>Hyphomicrobiales</taxon>
        <taxon>Stappiaceae</taxon>
        <taxon>Roseibium</taxon>
    </lineage>
</organism>
<evidence type="ECO:0000256" key="4">
    <source>
        <dbReference type="ARBA" id="ARBA00022692"/>
    </source>
</evidence>
<keyword evidence="5 8" id="KW-1133">Transmembrane helix</keyword>
<feature type="transmembrane region" description="Helical" evidence="8">
    <location>
        <begin position="237"/>
        <end position="257"/>
    </location>
</feature>
<keyword evidence="6 8" id="KW-0472">Membrane</keyword>
<comment type="subcellular location">
    <subcellularLocation>
        <location evidence="1">Cell membrane</location>
        <topology evidence="1">Multi-pass membrane protein</topology>
    </subcellularLocation>
</comment>
<keyword evidence="2" id="KW-1003">Cell membrane</keyword>
<dbReference type="InterPro" id="IPR018584">
    <property type="entry name" value="GT87"/>
</dbReference>
<feature type="transmembrane region" description="Helical" evidence="8">
    <location>
        <begin position="343"/>
        <end position="362"/>
    </location>
</feature>
<evidence type="ECO:0000313" key="10">
    <source>
        <dbReference type="Proteomes" id="UP001157914"/>
    </source>
</evidence>
<dbReference type="EMBL" id="FXTT01000003">
    <property type="protein sequence ID" value="SMP24477.1"/>
    <property type="molecule type" value="Genomic_DNA"/>
</dbReference>
<evidence type="ECO:0000256" key="3">
    <source>
        <dbReference type="ARBA" id="ARBA00022679"/>
    </source>
</evidence>
<proteinExistence type="inferred from homology"/>
<keyword evidence="3" id="KW-0808">Transferase</keyword>
<comment type="caution">
    <text evidence="9">The sequence shown here is derived from an EMBL/GenBank/DDBJ whole genome shotgun (WGS) entry which is preliminary data.</text>
</comment>
<feature type="transmembrane region" description="Helical" evidence="8">
    <location>
        <begin position="134"/>
        <end position="165"/>
    </location>
</feature>
<keyword evidence="10" id="KW-1185">Reference proteome</keyword>
<feature type="transmembrane region" description="Helical" evidence="8">
    <location>
        <begin position="369"/>
        <end position="394"/>
    </location>
</feature>
<feature type="transmembrane region" description="Helical" evidence="8">
    <location>
        <begin position="198"/>
        <end position="225"/>
    </location>
</feature>
<dbReference type="Pfam" id="PF09594">
    <property type="entry name" value="GT87"/>
    <property type="match status" value="1"/>
</dbReference>
<gene>
    <name evidence="9" type="ORF">SAMN06265374_2450</name>
</gene>
<dbReference type="Proteomes" id="UP001157914">
    <property type="component" value="Unassembled WGS sequence"/>
</dbReference>
<evidence type="ECO:0000256" key="7">
    <source>
        <dbReference type="ARBA" id="ARBA00024033"/>
    </source>
</evidence>
<comment type="similarity">
    <text evidence="7">Belongs to the glycosyltransferase 87 family.</text>
</comment>
<evidence type="ECO:0000256" key="5">
    <source>
        <dbReference type="ARBA" id="ARBA00022989"/>
    </source>
</evidence>
<feature type="transmembrane region" description="Helical" evidence="8">
    <location>
        <begin position="172"/>
        <end position="192"/>
    </location>
</feature>
<sequence length="423" mass="45330">MNTDIQETGQIEPSHGRSGLWDRAVRRAEWLTWDRIRIACVFSAIGMVLGLAYLLLLPNAQTSPTGLLIMDYLAYWLAGQQALNGTPGVVYDTFVFLEMQRTMSGTEDFLTFFYPPPFQMMLMPFALLPYKAAFVVFAATTTVFLAFVCRLITGNWVWAICLILIPASFNNVFHGQNAALTAALFGLFALGIDRGKYWWAGIALGLLTIKPQLGILAPFALIACWNWRAFAGASATALVLAGLSVLVLGSNVWVLFWTQAPLATDIMNAGNIDWAKMVSVYSSVRQLGVGHSAAMGVQALTGIAMLVCVWLVWSRSADTFARTAVLAAGTLLSTPYAHSYDVLVLVVPCAFLIVTGTAKGFLDYEKAGLAIVIGLAASTASIAILSGVPIAPLLPALMVWMGMRRGLGGASVKSPAYAGVPGG</sequence>
<evidence type="ECO:0000256" key="1">
    <source>
        <dbReference type="ARBA" id="ARBA00004651"/>
    </source>
</evidence>
<evidence type="ECO:0000256" key="2">
    <source>
        <dbReference type="ARBA" id="ARBA00022475"/>
    </source>
</evidence>
<feature type="transmembrane region" description="Helical" evidence="8">
    <location>
        <begin position="293"/>
        <end position="313"/>
    </location>
</feature>
<reference evidence="9 10" key="1">
    <citation type="submission" date="2017-05" db="EMBL/GenBank/DDBJ databases">
        <authorList>
            <person name="Varghese N."/>
            <person name="Submissions S."/>
        </authorList>
    </citation>
    <scope>NUCLEOTIDE SEQUENCE [LARGE SCALE GENOMIC DNA]</scope>
    <source>
        <strain evidence="9 10">DSM 15949</strain>
    </source>
</reference>
<evidence type="ECO:0000256" key="8">
    <source>
        <dbReference type="SAM" id="Phobius"/>
    </source>
</evidence>
<evidence type="ECO:0000313" key="9">
    <source>
        <dbReference type="EMBL" id="SMP24477.1"/>
    </source>
</evidence>
<evidence type="ECO:0008006" key="11">
    <source>
        <dbReference type="Google" id="ProtNLM"/>
    </source>
</evidence>
<evidence type="ECO:0000256" key="6">
    <source>
        <dbReference type="ARBA" id="ARBA00023136"/>
    </source>
</evidence>
<keyword evidence="4 8" id="KW-0812">Transmembrane</keyword>
<name>A0ABY1P2I4_9HYPH</name>
<protein>
    <recommendedName>
        <fullName evidence="11">DUF2029 domain-containing protein</fullName>
    </recommendedName>
</protein>
<dbReference type="RefSeq" id="WP_155193883.1">
    <property type="nucleotide sequence ID" value="NZ_BAAAEA010000002.1"/>
</dbReference>
<accession>A0ABY1P2I4</accession>